<accession>A0A7W7D7A5</accession>
<proteinExistence type="predicted"/>
<reference evidence="1 2" key="1">
    <citation type="submission" date="2020-08" db="EMBL/GenBank/DDBJ databases">
        <title>Sequencing the genomes of 1000 actinobacteria strains.</title>
        <authorList>
            <person name="Klenk H.-P."/>
        </authorList>
    </citation>
    <scope>NUCLEOTIDE SEQUENCE [LARGE SCALE GENOMIC DNA]</scope>
    <source>
        <strain evidence="1 2">DSM 45784</strain>
    </source>
</reference>
<dbReference type="EMBL" id="JACHND010000001">
    <property type="protein sequence ID" value="MBB4701609.1"/>
    <property type="molecule type" value="Genomic_DNA"/>
</dbReference>
<protein>
    <submittedName>
        <fullName evidence="1">Uncharacterized protein</fullName>
    </submittedName>
</protein>
<gene>
    <name evidence="1" type="ORF">BJ982_003153</name>
</gene>
<evidence type="ECO:0000313" key="1">
    <source>
        <dbReference type="EMBL" id="MBB4701609.1"/>
    </source>
</evidence>
<dbReference type="AlphaFoldDB" id="A0A7W7D7A5"/>
<keyword evidence="2" id="KW-1185">Reference proteome</keyword>
<dbReference type="RefSeq" id="WP_184880791.1">
    <property type="nucleotide sequence ID" value="NZ_BOOV01000016.1"/>
</dbReference>
<comment type="caution">
    <text evidence="1">The sequence shown here is derived from an EMBL/GenBank/DDBJ whole genome shotgun (WGS) entry which is preliminary data.</text>
</comment>
<name>A0A7W7D7A5_9ACTN</name>
<organism evidence="1 2">
    <name type="scientific">Sphaerisporangium siamense</name>
    <dbReference type="NCBI Taxonomy" id="795645"/>
    <lineage>
        <taxon>Bacteria</taxon>
        <taxon>Bacillati</taxon>
        <taxon>Actinomycetota</taxon>
        <taxon>Actinomycetes</taxon>
        <taxon>Streptosporangiales</taxon>
        <taxon>Streptosporangiaceae</taxon>
        <taxon>Sphaerisporangium</taxon>
    </lineage>
</organism>
<sequence length="78" mass="8119">MDGPGSLRADTLGAVPGRPAQLAVPRRKNRLGVPRENGRLGVRSWEGWFGLSCGACEPALSVVGGQGASWGRHAGAPW</sequence>
<dbReference type="Proteomes" id="UP000542210">
    <property type="component" value="Unassembled WGS sequence"/>
</dbReference>
<evidence type="ECO:0000313" key="2">
    <source>
        <dbReference type="Proteomes" id="UP000542210"/>
    </source>
</evidence>